<evidence type="ECO:0008006" key="3">
    <source>
        <dbReference type="Google" id="ProtNLM"/>
    </source>
</evidence>
<dbReference type="OrthoDB" id="280213at2157"/>
<evidence type="ECO:0000313" key="1">
    <source>
        <dbReference type="EMBL" id="OVE86387.1"/>
    </source>
</evidence>
<proteinExistence type="predicted"/>
<evidence type="ECO:0000313" key="2">
    <source>
        <dbReference type="Proteomes" id="UP000196084"/>
    </source>
</evidence>
<gene>
    <name evidence="1" type="ORF">B2G88_00960</name>
</gene>
<reference evidence="1 2" key="1">
    <citation type="submission" date="2017-02" db="EMBL/GenBank/DDBJ databases">
        <title>Natronthermophilus aegyptiacus gen. nov.,sp. nov., an aerobic, extremely halophilic alkalithermophilic archaeon isolated from the athalassohaline Wadi An Natrun, Egypt.</title>
        <authorList>
            <person name="Zhao B."/>
        </authorList>
    </citation>
    <scope>NUCLEOTIDE SEQUENCE [LARGE SCALE GENOMIC DNA]</scope>
    <source>
        <strain evidence="1 2">CGMCC 1.3597</strain>
    </source>
</reference>
<name>A0A202EDW1_9EURY</name>
<protein>
    <recommendedName>
        <fullName evidence="3">Rubrerythrin-like domain-containing protein</fullName>
    </recommendedName>
</protein>
<dbReference type="EMBL" id="MWPH01000001">
    <property type="protein sequence ID" value="OVE86387.1"/>
    <property type="molecule type" value="Genomic_DNA"/>
</dbReference>
<accession>A0A202EDW1</accession>
<dbReference type="Proteomes" id="UP000196084">
    <property type="component" value="Unassembled WGS sequence"/>
</dbReference>
<organism evidence="1 2">
    <name type="scientific">Natronolimnobius baerhuensis</name>
    <dbReference type="NCBI Taxonomy" id="253108"/>
    <lineage>
        <taxon>Archaea</taxon>
        <taxon>Methanobacteriati</taxon>
        <taxon>Methanobacteriota</taxon>
        <taxon>Stenosarchaea group</taxon>
        <taxon>Halobacteria</taxon>
        <taxon>Halobacteriales</taxon>
        <taxon>Natrialbaceae</taxon>
        <taxon>Natronolimnobius</taxon>
    </lineage>
</organism>
<comment type="caution">
    <text evidence="1">The sequence shown here is derived from an EMBL/GenBank/DDBJ whole genome shotgun (WGS) entry which is preliminary data.</text>
</comment>
<keyword evidence="2" id="KW-1185">Reference proteome</keyword>
<sequence length="47" mass="5112">MKRYESSYECQECEAAVHPVSYRAACPDCGGSLQTSVTRLSGAKANR</sequence>
<dbReference type="AlphaFoldDB" id="A0A202EDW1"/>